<reference evidence="6 7" key="1">
    <citation type="submission" date="2017-12" db="EMBL/GenBank/DDBJ databases">
        <authorList>
            <person name="Hurst M.R.H."/>
        </authorList>
    </citation>
    <scope>NUCLEOTIDE SEQUENCE [LARGE SCALE GENOMIC DNA]</scope>
    <source>
        <strain evidence="6 7">SY-3-19</strain>
    </source>
</reference>
<dbReference type="EC" id="6.3.5.4" evidence="3"/>
<dbReference type="SUPFAM" id="SSF56235">
    <property type="entry name" value="N-terminal nucleophile aminohydrolases (Ntn hydrolases)"/>
    <property type="match status" value="1"/>
</dbReference>
<proteinExistence type="inferred from homology"/>
<organism evidence="6 7">
    <name type="scientific">Hyphococcus luteus</name>
    <dbReference type="NCBI Taxonomy" id="2058213"/>
    <lineage>
        <taxon>Bacteria</taxon>
        <taxon>Pseudomonadati</taxon>
        <taxon>Pseudomonadota</taxon>
        <taxon>Alphaproteobacteria</taxon>
        <taxon>Parvularculales</taxon>
        <taxon>Parvularculaceae</taxon>
        <taxon>Hyphococcus</taxon>
    </lineage>
</organism>
<dbReference type="EMBL" id="PJCH01000006">
    <property type="protein sequence ID" value="PQA87574.1"/>
    <property type="molecule type" value="Genomic_DNA"/>
</dbReference>
<evidence type="ECO:0000313" key="7">
    <source>
        <dbReference type="Proteomes" id="UP000239504"/>
    </source>
</evidence>
<gene>
    <name evidence="6" type="ORF">CW354_10850</name>
</gene>
<evidence type="ECO:0000256" key="1">
    <source>
        <dbReference type="ARBA" id="ARBA00005187"/>
    </source>
</evidence>
<dbReference type="InterPro" id="IPR051786">
    <property type="entry name" value="ASN_synthetase/amidase"/>
</dbReference>
<dbReference type="InterPro" id="IPR006426">
    <property type="entry name" value="Asn_synth_AEB"/>
</dbReference>
<evidence type="ECO:0000256" key="3">
    <source>
        <dbReference type="ARBA" id="ARBA00012737"/>
    </source>
</evidence>
<dbReference type="PANTHER" id="PTHR43284:SF1">
    <property type="entry name" value="ASPARAGINE SYNTHETASE"/>
    <property type="match status" value="1"/>
</dbReference>
<evidence type="ECO:0000259" key="5">
    <source>
        <dbReference type="Pfam" id="PF00733"/>
    </source>
</evidence>
<keyword evidence="7" id="KW-1185">Reference proteome</keyword>
<comment type="pathway">
    <text evidence="1">Amino-acid biosynthesis; L-asparagine biosynthesis; L-asparagine from L-aspartate (L-Gln route): step 1/1.</text>
</comment>
<comment type="catalytic activity">
    <reaction evidence="4">
        <text>L-aspartate + L-glutamine + ATP + H2O = L-asparagine + L-glutamate + AMP + diphosphate + H(+)</text>
        <dbReference type="Rhea" id="RHEA:12228"/>
        <dbReference type="ChEBI" id="CHEBI:15377"/>
        <dbReference type="ChEBI" id="CHEBI:15378"/>
        <dbReference type="ChEBI" id="CHEBI:29985"/>
        <dbReference type="ChEBI" id="CHEBI:29991"/>
        <dbReference type="ChEBI" id="CHEBI:30616"/>
        <dbReference type="ChEBI" id="CHEBI:33019"/>
        <dbReference type="ChEBI" id="CHEBI:58048"/>
        <dbReference type="ChEBI" id="CHEBI:58359"/>
        <dbReference type="ChEBI" id="CHEBI:456215"/>
        <dbReference type="EC" id="6.3.5.4"/>
    </reaction>
</comment>
<dbReference type="OrthoDB" id="7053173at2"/>
<comment type="similarity">
    <text evidence="2">Belongs to the asparagine synthetase family.</text>
</comment>
<name>A0A2S7K4Z1_9PROT</name>
<dbReference type="SUPFAM" id="SSF52402">
    <property type="entry name" value="Adenine nucleotide alpha hydrolases-like"/>
    <property type="match status" value="1"/>
</dbReference>
<sequence length="578" mass="61952">MNPDRFLALISCSETPRSQFDAIISAGRRHGLEPALLRGRLCVLVHEDAASKAADDGAGLIVGASFPRSRIGRIAGAASGGPSRSVFFSDMWGGFVAFRIDDRQQSIDVTRDPSGMAPCLVARQGGAIWLFSDLETAIAAGLSVPAMDWTALGRYLAFPHVPTQETCLAGVEKVLPGMRLRISRDGSMSQICAWSPWAYTRNDSRIRRYDDAVRLLRAEVLSSVGAWAARSSHIMLELSGGLDSSIIAACLRDLGASFSCVTFATDDPAGDERRQAGLVASALGARLHEVKLDAAGASLAPRSRQRTPAPQAISWRAMIDSGVRGAIDEAGADMLFSGGGGDNVFCYLTTAAPAADALRAFGPGPCFARAARDVATLHRASVWRAARYALRKVYWAKPKLWPRNIAFLMPGVAPASPPAHLWFTENTGAPPGKLEHTASIASAVSVSDGGERDLDVQVCYPLLSRPLIELCLGIPSWMWVSGGRNRAVARDAFSNLLPAETIARRTKGDLTGLIAGIYREHKSEIEALLMEGRLAREGILDREAVFACMRQAGPFPDASFTQLVTLAGVEYWIQSFGA</sequence>
<evidence type="ECO:0000256" key="2">
    <source>
        <dbReference type="ARBA" id="ARBA00005752"/>
    </source>
</evidence>
<accession>A0A2S7K4Z1</accession>
<feature type="domain" description="Asparagine synthetase" evidence="5">
    <location>
        <begin position="236"/>
        <end position="573"/>
    </location>
</feature>
<dbReference type="Gene3D" id="3.40.50.620">
    <property type="entry name" value="HUPs"/>
    <property type="match status" value="2"/>
</dbReference>
<dbReference type="InterPro" id="IPR029055">
    <property type="entry name" value="Ntn_hydrolases_N"/>
</dbReference>
<dbReference type="PANTHER" id="PTHR43284">
    <property type="entry name" value="ASPARAGINE SYNTHETASE (GLUTAMINE-HYDROLYZING)"/>
    <property type="match status" value="1"/>
</dbReference>
<comment type="caution">
    <text evidence="6">The sequence shown here is derived from an EMBL/GenBank/DDBJ whole genome shotgun (WGS) entry which is preliminary data.</text>
</comment>
<dbReference type="CDD" id="cd01991">
    <property type="entry name" value="Asn_synthase_B_C"/>
    <property type="match status" value="1"/>
</dbReference>
<dbReference type="GO" id="GO:0004066">
    <property type="term" value="F:asparagine synthase (glutamine-hydrolyzing) activity"/>
    <property type="evidence" value="ECO:0007669"/>
    <property type="project" value="UniProtKB-EC"/>
</dbReference>
<dbReference type="Proteomes" id="UP000239504">
    <property type="component" value="Unassembled WGS sequence"/>
</dbReference>
<evidence type="ECO:0000313" key="6">
    <source>
        <dbReference type="EMBL" id="PQA87574.1"/>
    </source>
</evidence>
<dbReference type="InterPro" id="IPR014729">
    <property type="entry name" value="Rossmann-like_a/b/a_fold"/>
</dbReference>
<dbReference type="InterPro" id="IPR001962">
    <property type="entry name" value="Asn_synthase"/>
</dbReference>
<dbReference type="GO" id="GO:0006529">
    <property type="term" value="P:asparagine biosynthetic process"/>
    <property type="evidence" value="ECO:0007669"/>
    <property type="project" value="InterPro"/>
</dbReference>
<dbReference type="AlphaFoldDB" id="A0A2S7K4Z1"/>
<protein>
    <recommendedName>
        <fullName evidence="3">asparagine synthase (glutamine-hydrolyzing)</fullName>
        <ecNumber evidence="3">6.3.5.4</ecNumber>
    </recommendedName>
</protein>
<dbReference type="PIRSF" id="PIRSF001589">
    <property type="entry name" value="Asn_synthetase_glu-h"/>
    <property type="match status" value="1"/>
</dbReference>
<evidence type="ECO:0000256" key="4">
    <source>
        <dbReference type="ARBA" id="ARBA00048741"/>
    </source>
</evidence>
<dbReference type="Gene3D" id="3.60.20.10">
    <property type="entry name" value="Glutamine Phosphoribosylpyrophosphate, subunit 1, domain 1"/>
    <property type="match status" value="1"/>
</dbReference>
<dbReference type="Pfam" id="PF00733">
    <property type="entry name" value="Asn_synthase"/>
    <property type="match status" value="1"/>
</dbReference>